<dbReference type="SMART" id="SM00909">
    <property type="entry name" value="Germane"/>
    <property type="match status" value="2"/>
</dbReference>
<dbReference type="Pfam" id="PF10646">
    <property type="entry name" value="Germane"/>
    <property type="match status" value="2"/>
</dbReference>
<feature type="domain" description="GerMN" evidence="2">
    <location>
        <begin position="63"/>
        <end position="148"/>
    </location>
</feature>
<protein>
    <submittedName>
        <fullName evidence="3">Sporulation and spore germination</fullName>
    </submittedName>
</protein>
<dbReference type="AlphaFoldDB" id="A0A6N2T7S6"/>
<evidence type="ECO:0000313" key="3">
    <source>
        <dbReference type="EMBL" id="VYT00953.1"/>
    </source>
</evidence>
<organism evidence="3">
    <name type="scientific">Blautia glucerasea</name>
    <dbReference type="NCBI Taxonomy" id="536633"/>
    <lineage>
        <taxon>Bacteria</taxon>
        <taxon>Bacillati</taxon>
        <taxon>Bacillota</taxon>
        <taxon>Clostridia</taxon>
        <taxon>Lachnospirales</taxon>
        <taxon>Lachnospiraceae</taxon>
        <taxon>Blautia</taxon>
    </lineage>
</organism>
<reference evidence="3" key="1">
    <citation type="submission" date="2019-11" db="EMBL/GenBank/DDBJ databases">
        <authorList>
            <person name="Feng L."/>
        </authorList>
    </citation>
    <scope>NUCLEOTIDE SEQUENCE</scope>
    <source>
        <strain evidence="3">BgluceraseaLFYP119</strain>
    </source>
</reference>
<dbReference type="RefSeq" id="WP_156353786.1">
    <property type="nucleotide sequence ID" value="NZ_CACRST010000013.1"/>
</dbReference>
<sequence>MKKIIRILLLAVLVCVAAAGCSIETEKKEQEKAEYHYYYINVSETTLKREVYEPKDETRDFMVRELMQNISSRKTPEDGIALLPENVVLNSYDFRGDTLVIDFSRQYLEMSRAREVLTRAGVAKTFLQIPEIQRVSFTIEGQDLTDSRNRKVGDMTSDSFLDFSGDDTDRYRYDTFTLYFTDESGTKLVEEERNIYYSRTLPKARVVLEQLAEGPMEVGHFPVIPSDTVALNVSVADRICYLNMNQAFREKEPEVAENVRMYAIVNSILDSCEADKVQISIEGSLEGNLGSSMPLYTFYQKNEELLKYKKAEETVEAVK</sequence>
<proteinExistence type="predicted"/>
<evidence type="ECO:0000259" key="2">
    <source>
        <dbReference type="SMART" id="SM00909"/>
    </source>
</evidence>
<feature type="chain" id="PRO_5039247693" evidence="1">
    <location>
        <begin position="20"/>
        <end position="319"/>
    </location>
</feature>
<keyword evidence="1" id="KW-0732">Signal</keyword>
<accession>A0A6N2T7S6</accession>
<evidence type="ECO:0000256" key="1">
    <source>
        <dbReference type="SAM" id="SignalP"/>
    </source>
</evidence>
<dbReference type="InterPro" id="IPR019606">
    <property type="entry name" value="GerMN"/>
</dbReference>
<feature type="domain" description="GerMN" evidence="2">
    <location>
        <begin position="204"/>
        <end position="290"/>
    </location>
</feature>
<gene>
    <name evidence="3" type="ORF">BGLFYP119_01449</name>
</gene>
<name>A0A6N2T7S6_9FIRM</name>
<dbReference type="PROSITE" id="PS51257">
    <property type="entry name" value="PROKAR_LIPOPROTEIN"/>
    <property type="match status" value="1"/>
</dbReference>
<feature type="signal peptide" evidence="1">
    <location>
        <begin position="1"/>
        <end position="19"/>
    </location>
</feature>
<dbReference type="EMBL" id="CACRST010000013">
    <property type="protein sequence ID" value="VYT00953.1"/>
    <property type="molecule type" value="Genomic_DNA"/>
</dbReference>